<dbReference type="EMBL" id="D64039">
    <property type="protein sequence ID" value="BAA10904.1"/>
    <property type="molecule type" value="mRNA"/>
</dbReference>
<evidence type="ECO:0000256" key="1">
    <source>
        <dbReference type="SAM" id="MobiDB-lite"/>
    </source>
</evidence>
<reference evidence="2" key="1">
    <citation type="journal article" date="1996" name="Plant Cell Physiol.">
        <title>Two novel genes rapidly and transiently activated in suspension-cultured rice cells by treatment with N-acetylchitoheptaose, a biotic elicitor for phytoalexin production.</title>
        <authorList>
            <person name="Minami E."/>
            <person name="Kuchitsu K."/>
            <person name="He D.Y."/>
            <person name="Kouchi H."/>
            <person name="Midoh N."/>
            <person name="Ohtsuki Y."/>
            <person name="Shibuya N."/>
        </authorList>
    </citation>
    <scope>NUCLEOTIDE SEQUENCE</scope>
</reference>
<gene>
    <name evidence="2" type="primary">EL3</name>
</gene>
<protein>
    <submittedName>
        <fullName evidence="2">EL3 protein</fullName>
    </submittedName>
</protein>
<feature type="region of interest" description="Disordered" evidence="1">
    <location>
        <begin position="1"/>
        <end position="20"/>
    </location>
</feature>
<feature type="compositionally biased region" description="Basic and acidic residues" evidence="1">
    <location>
        <begin position="1"/>
        <end position="12"/>
    </location>
</feature>
<organism evidence="2">
    <name type="scientific">Oryza sativa subsp. japonica</name>
    <name type="common">Rice</name>
    <dbReference type="NCBI Taxonomy" id="39947"/>
    <lineage>
        <taxon>Eukaryota</taxon>
        <taxon>Viridiplantae</taxon>
        <taxon>Streptophyta</taxon>
        <taxon>Embryophyta</taxon>
        <taxon>Tracheophyta</taxon>
        <taxon>Spermatophyta</taxon>
        <taxon>Magnoliopsida</taxon>
        <taxon>Liliopsida</taxon>
        <taxon>Poales</taxon>
        <taxon>Poaceae</taxon>
        <taxon>BOP clade</taxon>
        <taxon>Oryzoideae</taxon>
        <taxon>Oryzeae</taxon>
        <taxon>Oryzinae</taxon>
        <taxon>Oryza</taxon>
        <taxon>Oryza sativa</taxon>
    </lineage>
</organism>
<dbReference type="AlphaFoldDB" id="P93415"/>
<dbReference type="PIR" id="T03733">
    <property type="entry name" value="T03733"/>
</dbReference>
<evidence type="ECO:0000313" key="2">
    <source>
        <dbReference type="EMBL" id="BAA10904.1"/>
    </source>
</evidence>
<proteinExistence type="evidence at transcript level"/>
<accession>P93415</accession>
<sequence length="315" mass="34549">MLEEVELPHPPEDVPGEQAVGGGLVAPPRRALHLQRRRHALQPAVQLAAAVPHHVLHVVHLVAEEDAHQVQELGHGPRQLPPHEELDQVGEVVGGVEGDPLDGAVGADEARRHEQRRQRARPDAVLRCAARSTPCSASSWTDSAAWRWTRWSKSERLISKARPGAAVGDAARVMPTWMRWSASTLRRRRSYRSPAVSRAGCLVGRWITPGNFRVHGHVREVIDRVADDPEFLLHVVRPHPAYLHRRRRLPLPANAGGRTPTARTPCQAAAAAASSDRRPLHPQPAAVQSRPGVQAGCCISFSHCVVPDMVSSYCI</sequence>
<name>P93415_ORYSJ</name>